<comment type="caution">
    <text evidence="1">The sequence shown here is derived from an EMBL/GenBank/DDBJ whole genome shotgun (WGS) entry which is preliminary data.</text>
</comment>
<accession>A0A9X2Z9K4</accession>
<gene>
    <name evidence="1" type="ORF">OIU83_03025</name>
</gene>
<dbReference type="EMBL" id="JAOZEW010000002">
    <property type="protein sequence ID" value="MCV9926604.1"/>
    <property type="molecule type" value="Genomic_DNA"/>
</dbReference>
<dbReference type="AlphaFoldDB" id="A0A9X2Z9K4"/>
<name>A0A9X2Z9K4_9FLAO</name>
<dbReference type="RefSeq" id="WP_264204793.1">
    <property type="nucleotide sequence ID" value="NZ_JAOZEW010000002.1"/>
</dbReference>
<sequence>MYFIISILFSIFNLNSQSEEKTYFGRSHNYSAIYSYSVAEIHISSDSTMTRYDYRLPNKREWKNYKNYEAKKEVEIISKKGKYYSLINPVNHLENEMHCVKITDSRLTYYYKAPDGSFIKGFTFKRK</sequence>
<protein>
    <submittedName>
        <fullName evidence="1">Uncharacterized protein</fullName>
    </submittedName>
</protein>
<evidence type="ECO:0000313" key="1">
    <source>
        <dbReference type="EMBL" id="MCV9926604.1"/>
    </source>
</evidence>
<evidence type="ECO:0000313" key="2">
    <source>
        <dbReference type="Proteomes" id="UP001151079"/>
    </source>
</evidence>
<proteinExistence type="predicted"/>
<reference evidence="1" key="1">
    <citation type="submission" date="2022-10" db="EMBL/GenBank/DDBJ databases">
        <title>Two novel species of Flavobacterium.</title>
        <authorList>
            <person name="Liu Q."/>
            <person name="Xin Y.-H."/>
        </authorList>
    </citation>
    <scope>NUCLEOTIDE SEQUENCE</scope>
    <source>
        <strain evidence="1">LS1R49</strain>
    </source>
</reference>
<organism evidence="1 2">
    <name type="scientific">Flavobacterium shii</name>
    <dbReference type="NCBI Taxonomy" id="2987687"/>
    <lineage>
        <taxon>Bacteria</taxon>
        <taxon>Pseudomonadati</taxon>
        <taxon>Bacteroidota</taxon>
        <taxon>Flavobacteriia</taxon>
        <taxon>Flavobacteriales</taxon>
        <taxon>Flavobacteriaceae</taxon>
        <taxon>Flavobacterium</taxon>
    </lineage>
</organism>
<keyword evidence="2" id="KW-1185">Reference proteome</keyword>
<dbReference type="Proteomes" id="UP001151079">
    <property type="component" value="Unassembled WGS sequence"/>
</dbReference>